<feature type="transmembrane region" description="Helical" evidence="5">
    <location>
        <begin position="91"/>
        <end position="112"/>
    </location>
</feature>
<feature type="transmembrane region" description="Helical" evidence="5">
    <location>
        <begin position="451"/>
        <end position="469"/>
    </location>
</feature>
<feature type="transmembrane region" description="Helical" evidence="5">
    <location>
        <begin position="149"/>
        <end position="166"/>
    </location>
</feature>
<feature type="transmembrane region" description="Helical" evidence="5">
    <location>
        <begin position="178"/>
        <end position="202"/>
    </location>
</feature>
<proteinExistence type="predicted"/>
<keyword evidence="7" id="KW-1185">Reference proteome</keyword>
<sequence>MTSRSFELMGHFPYLTLNHTTTYATLYDSARTWVKRWDIQWESSNFELNVEKLAETLYKCSLAPFPPPETTCGSRVDIGNWGVDLEAGSKFGYRLLFVILLAGLFAIFLQVLAGRLGCVTGLVAIIATDLAELLGSAIALCMLFPKLELWHGVLITTCDVIFLLCLGDPLRGKPLRWFEILIGALVLAVMICMCIIISKVNIDWASTFEGYLPSKYVFPNGAAYISVGIIGATVMPHSLFLGSALATQNRLSSDEEIHSSSPPVMISNRSLSRSSSITLSTSALPSDNGKPFQSTFVIGRFVSEFIRKAAISLYRSIKTAFRILPSGTGVKETAKSHSDWKNNSQDFVKKHIYHGTADIVISLLGFAVVINSLILILASAVFFYGDGNVTDAGLFDAYDLIKKLIGQGAATIFALALLFAGQSSSIIATIAGQAVAEGFLHWRISPIFRRLLTRLIAVIPSMAVAVALGRPGVDALLIASQVVLSVVLPFISFPLVYLTSRKDIMTVKIPKAQTEEEKDIPLAKPGNDITVLDSVPHSTMPEATQYLESQPSDSFVSYGNNLVVTLLAFAIWLVIVVANIYVIVTLGR</sequence>
<reference evidence="6 7" key="1">
    <citation type="submission" date="2024-01" db="EMBL/GenBank/DDBJ databases">
        <title>A draft genome for the cacao thread blight pathogen Marasmiellus scandens.</title>
        <authorList>
            <person name="Baruah I.K."/>
            <person name="Leung J."/>
            <person name="Bukari Y."/>
            <person name="Amoako-Attah I."/>
            <person name="Meinhardt L.W."/>
            <person name="Bailey B.A."/>
            <person name="Cohen S.P."/>
        </authorList>
    </citation>
    <scope>NUCLEOTIDE SEQUENCE [LARGE SCALE GENOMIC DNA]</scope>
    <source>
        <strain evidence="6 7">GH-19</strain>
    </source>
</reference>
<dbReference type="Pfam" id="PF01566">
    <property type="entry name" value="Nramp"/>
    <property type="match status" value="3"/>
</dbReference>
<accession>A0ABR1JGS3</accession>
<dbReference type="PANTHER" id="PTHR11706">
    <property type="entry name" value="SOLUTE CARRIER PROTEIN FAMILY 11 MEMBER"/>
    <property type="match status" value="1"/>
</dbReference>
<feature type="transmembrane region" description="Helical" evidence="5">
    <location>
        <begin position="475"/>
        <end position="498"/>
    </location>
</feature>
<evidence type="ECO:0000256" key="1">
    <source>
        <dbReference type="ARBA" id="ARBA00004141"/>
    </source>
</evidence>
<comment type="subcellular location">
    <subcellularLocation>
        <location evidence="1">Membrane</location>
        <topology evidence="1">Multi-pass membrane protein</topology>
    </subcellularLocation>
</comment>
<keyword evidence="4 5" id="KW-0472">Membrane</keyword>
<evidence type="ECO:0000256" key="5">
    <source>
        <dbReference type="SAM" id="Phobius"/>
    </source>
</evidence>
<evidence type="ECO:0000313" key="7">
    <source>
        <dbReference type="Proteomes" id="UP001498398"/>
    </source>
</evidence>
<keyword evidence="2 5" id="KW-0812">Transmembrane</keyword>
<feature type="transmembrane region" description="Helical" evidence="5">
    <location>
        <begin position="359"/>
        <end position="384"/>
    </location>
</feature>
<evidence type="ECO:0000256" key="2">
    <source>
        <dbReference type="ARBA" id="ARBA00022692"/>
    </source>
</evidence>
<dbReference type="Proteomes" id="UP001498398">
    <property type="component" value="Unassembled WGS sequence"/>
</dbReference>
<dbReference type="InterPro" id="IPR001046">
    <property type="entry name" value="NRAMP_fam"/>
</dbReference>
<evidence type="ECO:0000313" key="6">
    <source>
        <dbReference type="EMBL" id="KAK7461376.1"/>
    </source>
</evidence>
<protein>
    <submittedName>
        <fullName evidence="6">Manganese transporter smf1</fullName>
    </submittedName>
</protein>
<feature type="transmembrane region" description="Helical" evidence="5">
    <location>
        <begin position="222"/>
        <end position="246"/>
    </location>
</feature>
<name>A0ABR1JGS3_9AGAR</name>
<evidence type="ECO:0000256" key="4">
    <source>
        <dbReference type="ARBA" id="ARBA00023136"/>
    </source>
</evidence>
<feature type="transmembrane region" description="Helical" evidence="5">
    <location>
        <begin position="119"/>
        <end position="143"/>
    </location>
</feature>
<dbReference type="PRINTS" id="PR00447">
    <property type="entry name" value="NATRESASSCMP"/>
</dbReference>
<comment type="caution">
    <text evidence="6">The sequence shown here is derived from an EMBL/GenBank/DDBJ whole genome shotgun (WGS) entry which is preliminary data.</text>
</comment>
<dbReference type="NCBIfam" id="NF037982">
    <property type="entry name" value="Nramp_1"/>
    <property type="match status" value="1"/>
</dbReference>
<feature type="transmembrane region" description="Helical" evidence="5">
    <location>
        <begin position="562"/>
        <end position="584"/>
    </location>
</feature>
<dbReference type="EMBL" id="JBANRG010000013">
    <property type="protein sequence ID" value="KAK7461376.1"/>
    <property type="molecule type" value="Genomic_DNA"/>
</dbReference>
<gene>
    <name evidence="6" type="primary">SMF1_2</name>
    <name evidence="6" type="ORF">VKT23_008553</name>
</gene>
<feature type="transmembrane region" description="Helical" evidence="5">
    <location>
        <begin position="404"/>
        <end position="430"/>
    </location>
</feature>
<evidence type="ECO:0000256" key="3">
    <source>
        <dbReference type="ARBA" id="ARBA00022989"/>
    </source>
</evidence>
<organism evidence="6 7">
    <name type="scientific">Marasmiellus scandens</name>
    <dbReference type="NCBI Taxonomy" id="2682957"/>
    <lineage>
        <taxon>Eukaryota</taxon>
        <taxon>Fungi</taxon>
        <taxon>Dikarya</taxon>
        <taxon>Basidiomycota</taxon>
        <taxon>Agaricomycotina</taxon>
        <taxon>Agaricomycetes</taxon>
        <taxon>Agaricomycetidae</taxon>
        <taxon>Agaricales</taxon>
        <taxon>Marasmiineae</taxon>
        <taxon>Omphalotaceae</taxon>
        <taxon>Marasmiellus</taxon>
    </lineage>
</organism>
<keyword evidence="3 5" id="KW-1133">Transmembrane helix</keyword>
<dbReference type="PANTHER" id="PTHR11706:SF101">
    <property type="entry name" value="MANGANESE TRANSPORTER SMF1"/>
    <property type="match status" value="1"/>
</dbReference>